<dbReference type="Pfam" id="PF00076">
    <property type="entry name" value="RRM_1"/>
    <property type="match status" value="2"/>
</dbReference>
<evidence type="ECO:0000256" key="1">
    <source>
        <dbReference type="ARBA" id="ARBA00022737"/>
    </source>
</evidence>
<evidence type="ECO:0000259" key="6">
    <source>
        <dbReference type="PROSITE" id="PS50102"/>
    </source>
</evidence>
<evidence type="ECO:0000256" key="3">
    <source>
        <dbReference type="PROSITE-ProRule" id="PRU00176"/>
    </source>
</evidence>
<feature type="region of interest" description="Disordered" evidence="4">
    <location>
        <begin position="1"/>
        <end position="106"/>
    </location>
</feature>
<dbReference type="CDD" id="cd00201">
    <property type="entry name" value="WW"/>
    <property type="match status" value="1"/>
</dbReference>
<feature type="compositionally biased region" description="Basic and acidic residues" evidence="4">
    <location>
        <begin position="278"/>
        <end position="287"/>
    </location>
</feature>
<dbReference type="AlphaFoldDB" id="A0A9E7KQ53"/>
<feature type="compositionally biased region" description="Gly residues" evidence="4">
    <location>
        <begin position="69"/>
        <end position="78"/>
    </location>
</feature>
<gene>
    <name evidence="7" type="ORF">MUK42_07994</name>
</gene>
<dbReference type="PROSITE" id="PS50020">
    <property type="entry name" value="WW_DOMAIN_2"/>
    <property type="match status" value="1"/>
</dbReference>
<name>A0A9E7KQ53_9LILI</name>
<feature type="compositionally biased region" description="Basic and acidic residues" evidence="4">
    <location>
        <begin position="1"/>
        <end position="22"/>
    </location>
</feature>
<feature type="region of interest" description="Disordered" evidence="4">
    <location>
        <begin position="379"/>
        <end position="404"/>
    </location>
</feature>
<keyword evidence="2 3" id="KW-0694">RNA-binding</keyword>
<feature type="compositionally biased region" description="Polar residues" evidence="4">
    <location>
        <begin position="645"/>
        <end position="661"/>
    </location>
</feature>
<dbReference type="Proteomes" id="UP001055439">
    <property type="component" value="Chromosome 8"/>
</dbReference>
<keyword evidence="1" id="KW-0677">Repeat</keyword>
<feature type="compositionally biased region" description="Polar residues" evidence="4">
    <location>
        <begin position="538"/>
        <end position="549"/>
    </location>
</feature>
<dbReference type="PANTHER" id="PTHR24012">
    <property type="entry name" value="RNA BINDING PROTEIN"/>
    <property type="match status" value="1"/>
</dbReference>
<dbReference type="Gene3D" id="3.30.70.330">
    <property type="match status" value="2"/>
</dbReference>
<feature type="region of interest" description="Disordered" evidence="4">
    <location>
        <begin position="277"/>
        <end position="366"/>
    </location>
</feature>
<dbReference type="OrthoDB" id="410044at2759"/>
<feature type="domain" description="RRM" evidence="6">
    <location>
        <begin position="109"/>
        <end position="190"/>
    </location>
</feature>
<dbReference type="InterPro" id="IPR000504">
    <property type="entry name" value="RRM_dom"/>
</dbReference>
<evidence type="ECO:0000256" key="2">
    <source>
        <dbReference type="ARBA" id="ARBA00022884"/>
    </source>
</evidence>
<dbReference type="Gene3D" id="2.20.70.10">
    <property type="match status" value="1"/>
</dbReference>
<protein>
    <submittedName>
        <fullName evidence="7">Flowering time control protein</fullName>
    </submittedName>
</protein>
<feature type="compositionally biased region" description="Low complexity" evidence="4">
    <location>
        <begin position="79"/>
        <end position="100"/>
    </location>
</feature>
<evidence type="ECO:0000313" key="7">
    <source>
        <dbReference type="EMBL" id="URE23285.1"/>
    </source>
</evidence>
<dbReference type="EMBL" id="CP097510">
    <property type="protein sequence ID" value="URE23285.1"/>
    <property type="molecule type" value="Genomic_DNA"/>
</dbReference>
<dbReference type="InterPro" id="IPR036020">
    <property type="entry name" value="WW_dom_sf"/>
</dbReference>
<dbReference type="Pfam" id="PF00397">
    <property type="entry name" value="WW"/>
    <property type="match status" value="1"/>
</dbReference>
<dbReference type="SUPFAM" id="SSF51045">
    <property type="entry name" value="WW domain"/>
    <property type="match status" value="1"/>
</dbReference>
<feature type="compositionally biased region" description="Low complexity" evidence="4">
    <location>
        <begin position="550"/>
        <end position="570"/>
    </location>
</feature>
<evidence type="ECO:0000313" key="8">
    <source>
        <dbReference type="Proteomes" id="UP001055439"/>
    </source>
</evidence>
<reference evidence="7" key="1">
    <citation type="submission" date="2022-05" db="EMBL/GenBank/DDBJ databases">
        <title>The Musa troglodytarum L. genome provides insights into the mechanism of non-climacteric behaviour and enrichment of carotenoids.</title>
        <authorList>
            <person name="Wang J."/>
        </authorList>
    </citation>
    <scope>NUCLEOTIDE SEQUENCE</scope>
    <source>
        <tissue evidence="7">Leaf</tissue>
    </source>
</reference>
<feature type="region of interest" description="Disordered" evidence="4">
    <location>
        <begin position="538"/>
        <end position="580"/>
    </location>
</feature>
<feature type="compositionally biased region" description="Polar residues" evidence="4">
    <location>
        <begin position="354"/>
        <end position="366"/>
    </location>
</feature>
<feature type="compositionally biased region" description="Basic and acidic residues" evidence="4">
    <location>
        <begin position="316"/>
        <end position="326"/>
    </location>
</feature>
<proteinExistence type="predicted"/>
<dbReference type="InterPro" id="IPR012677">
    <property type="entry name" value="Nucleotide-bd_a/b_plait_sf"/>
</dbReference>
<dbReference type="FunFam" id="3.30.70.330:FF:000332">
    <property type="entry name" value="flowering time control protein FCA isoform X2"/>
    <property type="match status" value="1"/>
</dbReference>
<feature type="region of interest" description="Disordered" evidence="4">
    <location>
        <begin position="419"/>
        <end position="439"/>
    </location>
</feature>
<dbReference type="GO" id="GO:0003723">
    <property type="term" value="F:RNA binding"/>
    <property type="evidence" value="ECO:0007669"/>
    <property type="project" value="UniProtKB-UniRule"/>
</dbReference>
<dbReference type="SUPFAM" id="SSF54928">
    <property type="entry name" value="RNA-binding domain, RBD"/>
    <property type="match status" value="2"/>
</dbReference>
<accession>A0A9E7KQ53</accession>
<evidence type="ECO:0000259" key="5">
    <source>
        <dbReference type="PROSITE" id="PS50020"/>
    </source>
</evidence>
<feature type="domain" description="RRM" evidence="6">
    <location>
        <begin position="200"/>
        <end position="280"/>
    </location>
</feature>
<feature type="compositionally biased region" description="Polar residues" evidence="4">
    <location>
        <begin position="419"/>
        <end position="428"/>
    </location>
</feature>
<sequence>MDRHRSDRFDDRSGDRFGDGGGRRMASRWSSDSPTERHPRYPRGGAGSGGDGGRYHPYRGSQDLPAPPGGGFRGGDPGGFSPPASVGGPRRGFSGRSGSPDRTGGNKFAKLFIGAVPRTATEEDIRPLFEVHGDVIEVAFIKDRKTGEQQGCCFVKYATSDEADRAIRALHNQYTLPGGSGPIQVRYADGDRNHHGAAEDKLFVASLNKLANAKEIEEIFSPYGRVEDVYLMRDSSGQSRGCGFVKFSTREMASAALNALNGIYVMNGCDQPLVVRFADPKRPRPGDQRSGPAFGGPGFSPRSEAALVIRPTANLDEPRNGRKSSDAWHPMNPESFGSSSQSNGTTSTLPVPPSSQQGFNPSMASLPSFVGQQVSQLEKPLMPPQSFPPHLKLNTQQPPVSHPHALNLQSSLQHFGQLQLPQSGGQNIPSQQLPGLGGQASLQPLAQQSASSMALQAPLSLQQQAMPATANLPQFATSNVAQQLLHQPIQQFPAQLPQMLLQQQAQALQSSFQSSQQAILQLQQQLQQMQQQQHVSESTKLQSAWTGPQSSSIPPTTASSTPASVVPTTTGTLPNSVNTSTAVPMTCNWTEHTSPDGFKYYYNSVTQESKWEKPEEFTLFEQQQQHQKLLLLQQQQQKLSFQQLPSPSDTQSHTQIQPTQQVLSTQQMQPQLLRQQSQMQPLQPLQLYQASGGTLQQNVQDLNYAQLKAAGSVIDPAKVQQGISAAQEWALKNKPAGSLEILTLLIHYIAPLSFISVVLDAVLIRLRAAAECDIPPPSDSEQVLG</sequence>
<feature type="region of interest" description="Disordered" evidence="4">
    <location>
        <begin position="640"/>
        <end position="661"/>
    </location>
</feature>
<dbReference type="InterPro" id="IPR001202">
    <property type="entry name" value="WW_dom"/>
</dbReference>
<feature type="compositionally biased region" description="Low complexity" evidence="4">
    <location>
        <begin position="335"/>
        <end position="348"/>
    </location>
</feature>
<dbReference type="PROSITE" id="PS50102">
    <property type="entry name" value="RRM"/>
    <property type="match status" value="2"/>
</dbReference>
<evidence type="ECO:0000256" key="4">
    <source>
        <dbReference type="SAM" id="MobiDB-lite"/>
    </source>
</evidence>
<dbReference type="SMART" id="SM00360">
    <property type="entry name" value="RRM"/>
    <property type="match status" value="2"/>
</dbReference>
<dbReference type="SMART" id="SM00456">
    <property type="entry name" value="WW"/>
    <property type="match status" value="1"/>
</dbReference>
<dbReference type="InterPro" id="IPR035979">
    <property type="entry name" value="RBD_domain_sf"/>
</dbReference>
<feature type="compositionally biased region" description="Polar residues" evidence="4">
    <location>
        <begin position="571"/>
        <end position="580"/>
    </location>
</feature>
<feature type="domain" description="WW" evidence="5">
    <location>
        <begin position="583"/>
        <end position="616"/>
    </location>
</feature>
<keyword evidence="8" id="KW-1185">Reference proteome</keyword>
<feature type="compositionally biased region" description="Low complexity" evidence="4">
    <location>
        <begin position="429"/>
        <end position="439"/>
    </location>
</feature>
<organism evidence="7 8">
    <name type="scientific">Musa troglodytarum</name>
    <name type="common">fe'i banana</name>
    <dbReference type="NCBI Taxonomy" id="320322"/>
    <lineage>
        <taxon>Eukaryota</taxon>
        <taxon>Viridiplantae</taxon>
        <taxon>Streptophyta</taxon>
        <taxon>Embryophyta</taxon>
        <taxon>Tracheophyta</taxon>
        <taxon>Spermatophyta</taxon>
        <taxon>Magnoliopsida</taxon>
        <taxon>Liliopsida</taxon>
        <taxon>Zingiberales</taxon>
        <taxon>Musaceae</taxon>
        <taxon>Musa</taxon>
    </lineage>
</organism>